<dbReference type="SUPFAM" id="SSF51905">
    <property type="entry name" value="FAD/NAD(P)-binding domain"/>
    <property type="match status" value="1"/>
</dbReference>
<dbReference type="PROSITE" id="PS50206">
    <property type="entry name" value="RHODANESE_3"/>
    <property type="match status" value="1"/>
</dbReference>
<keyword evidence="5" id="KW-0560">Oxidoreductase</keyword>
<dbReference type="SUPFAM" id="SSF52821">
    <property type="entry name" value="Rhodanese/Cell cycle control phosphatase"/>
    <property type="match status" value="1"/>
</dbReference>
<dbReference type="SMART" id="SM00450">
    <property type="entry name" value="RHOD"/>
    <property type="match status" value="1"/>
</dbReference>
<dbReference type="InterPro" id="IPR036188">
    <property type="entry name" value="FAD/NAD-bd_sf"/>
</dbReference>
<evidence type="ECO:0000256" key="1">
    <source>
        <dbReference type="ARBA" id="ARBA00001974"/>
    </source>
</evidence>
<keyword evidence="3" id="KW-0285">Flavoprotein</keyword>
<evidence type="ECO:0000256" key="2">
    <source>
        <dbReference type="ARBA" id="ARBA00009130"/>
    </source>
</evidence>
<name>A0AAJ0LD54_LATCU</name>
<evidence type="ECO:0000256" key="6">
    <source>
        <dbReference type="ARBA" id="ARBA00023097"/>
    </source>
</evidence>
<dbReference type="Pfam" id="PF00581">
    <property type="entry name" value="Rhodanese"/>
    <property type="match status" value="1"/>
</dbReference>
<comment type="similarity">
    <text evidence="2">Belongs to the class-III pyridine nucleotide-disulfide oxidoreductase family.</text>
</comment>
<gene>
    <name evidence="9" type="ORF">FC08_GL000316</name>
</gene>
<proteinExistence type="inferred from homology"/>
<dbReference type="InterPro" id="IPR036873">
    <property type="entry name" value="Rhodanese-like_dom_sf"/>
</dbReference>
<dbReference type="InterPro" id="IPR050260">
    <property type="entry name" value="FAD-bd_OxRdtase"/>
</dbReference>
<keyword evidence="6" id="KW-0558">Oxidation</keyword>
<dbReference type="InterPro" id="IPR001763">
    <property type="entry name" value="Rhodanese-like_dom"/>
</dbReference>
<dbReference type="EMBL" id="AZDL01000133">
    <property type="protein sequence ID" value="KRK86213.1"/>
    <property type="molecule type" value="Genomic_DNA"/>
</dbReference>
<dbReference type="Gene3D" id="3.50.50.60">
    <property type="entry name" value="FAD/NAD(P)-binding domain"/>
    <property type="match status" value="2"/>
</dbReference>
<sequence length="556" mass="61039">MIMKIVVIGSVAAGTSVAAKARRNSEVDEIVVYEKGQDISYSVCGMPYYVGGEVEDLETLIPRDAAWFKKRFNVDIMTGIEVISIDENQQALVLKNFETGELFEDYYDRLVLATGATPRIIAPFDEAYQNVFTMHNMVDTRAIDAYLQHHSVQNVTIFGTGYVGLEMMEQFQKRGLDVTLVQRSAQIMTHFDGDMAYRAEQVIRANGVHVLKSVTAKQVTAQDGVVSAVELSNQTTIQTDLVLLALGVEPQTQLVDHMKIAKGPSGALKVDQQMLTTVPNIYAVGDVVESFSVIDGSPLYRPMGSTANKMGRIAGNSLTGGGLTHRGILGTGIVRLFDTTIAQTGFTEAVARAKDYDVEVLYNIKPGHADYLNGTENVIKAIAGRQTGKLLGVQIIGKDGVDKRIDVFVTAITLGAKVADLFHLDLAYQPLYATTKDPVLYTGMALDNALHGRPLLPPAELEQRLAEGERFQILDVRSKQKYADEHVEHAINMPLAEIRDRFTELDMDIPTVTYCNKGVTANAAQNLLLNLGFKSVYNLSGGFKNYQVVKAYLNDK</sequence>
<organism evidence="9 10">
    <name type="scientific">Latilactobacillus curvatus JCM 1096 = DSM 20019</name>
    <dbReference type="NCBI Taxonomy" id="1293592"/>
    <lineage>
        <taxon>Bacteria</taxon>
        <taxon>Bacillati</taxon>
        <taxon>Bacillota</taxon>
        <taxon>Bacilli</taxon>
        <taxon>Lactobacillales</taxon>
        <taxon>Lactobacillaceae</taxon>
        <taxon>Latilactobacillus</taxon>
    </lineage>
</organism>
<evidence type="ECO:0000313" key="9">
    <source>
        <dbReference type="EMBL" id="KRK86213.1"/>
    </source>
</evidence>
<dbReference type="Pfam" id="PF07992">
    <property type="entry name" value="Pyr_redox_2"/>
    <property type="match status" value="1"/>
</dbReference>
<dbReference type="Pfam" id="PF02852">
    <property type="entry name" value="Pyr_redox_dim"/>
    <property type="match status" value="1"/>
</dbReference>
<evidence type="ECO:0000256" key="4">
    <source>
        <dbReference type="ARBA" id="ARBA00022827"/>
    </source>
</evidence>
<dbReference type="PANTHER" id="PTHR43429:SF1">
    <property type="entry name" value="NAD(P)H SULFUR OXIDOREDUCTASE (COA-DEPENDENT)"/>
    <property type="match status" value="1"/>
</dbReference>
<keyword evidence="4" id="KW-0274">FAD</keyword>
<evidence type="ECO:0000256" key="5">
    <source>
        <dbReference type="ARBA" id="ARBA00023002"/>
    </source>
</evidence>
<keyword evidence="7" id="KW-0676">Redox-active center</keyword>
<dbReference type="AlphaFoldDB" id="A0AAJ0LD54"/>
<dbReference type="InterPro" id="IPR016156">
    <property type="entry name" value="FAD/NAD-linked_Rdtase_dimer_sf"/>
</dbReference>
<dbReference type="Gene3D" id="3.40.250.10">
    <property type="entry name" value="Rhodanese-like domain"/>
    <property type="match status" value="1"/>
</dbReference>
<comment type="cofactor">
    <cofactor evidence="1">
        <name>FAD</name>
        <dbReference type="ChEBI" id="CHEBI:57692"/>
    </cofactor>
</comment>
<dbReference type="PANTHER" id="PTHR43429">
    <property type="entry name" value="PYRIDINE NUCLEOTIDE-DISULFIDE OXIDOREDUCTASE DOMAIN-CONTAINING"/>
    <property type="match status" value="1"/>
</dbReference>
<dbReference type="InterPro" id="IPR004099">
    <property type="entry name" value="Pyr_nucl-diS_OxRdtase_dimer"/>
</dbReference>
<evidence type="ECO:0000256" key="7">
    <source>
        <dbReference type="ARBA" id="ARBA00023284"/>
    </source>
</evidence>
<evidence type="ECO:0000313" key="10">
    <source>
        <dbReference type="Proteomes" id="UP000050828"/>
    </source>
</evidence>
<accession>A0AAJ0LD54</accession>
<dbReference type="SUPFAM" id="SSF55424">
    <property type="entry name" value="FAD/NAD-linked reductases, dimerisation (C-terminal) domain"/>
    <property type="match status" value="1"/>
</dbReference>
<dbReference type="Proteomes" id="UP000050828">
    <property type="component" value="Unassembled WGS sequence"/>
</dbReference>
<dbReference type="InterPro" id="IPR023753">
    <property type="entry name" value="FAD/NAD-binding_dom"/>
</dbReference>
<evidence type="ECO:0000256" key="3">
    <source>
        <dbReference type="ARBA" id="ARBA00022630"/>
    </source>
</evidence>
<reference evidence="9 10" key="1">
    <citation type="journal article" date="2015" name="Genome Announc.">
        <title>Expanding the biotechnology potential of lactobacilli through comparative genomics of 213 strains and associated genera.</title>
        <authorList>
            <person name="Sun Z."/>
            <person name="Harris H.M."/>
            <person name="McCann A."/>
            <person name="Guo C."/>
            <person name="Argimon S."/>
            <person name="Zhang W."/>
            <person name="Yang X."/>
            <person name="Jeffery I.B."/>
            <person name="Cooney J.C."/>
            <person name="Kagawa T.F."/>
            <person name="Liu W."/>
            <person name="Song Y."/>
            <person name="Salvetti E."/>
            <person name="Wrobel A."/>
            <person name="Rasinkangas P."/>
            <person name="Parkhill J."/>
            <person name="Rea M.C."/>
            <person name="O'Sullivan O."/>
            <person name="Ritari J."/>
            <person name="Douillard F.P."/>
            <person name="Paul Ross R."/>
            <person name="Yang R."/>
            <person name="Briner A.E."/>
            <person name="Felis G.E."/>
            <person name="de Vos W.M."/>
            <person name="Barrangou R."/>
            <person name="Klaenhammer T.R."/>
            <person name="Caufield P.W."/>
            <person name="Cui Y."/>
            <person name="Zhang H."/>
            <person name="O'Toole P.W."/>
        </authorList>
    </citation>
    <scope>NUCLEOTIDE SEQUENCE [LARGE SCALE GENOMIC DNA]</scope>
    <source>
        <strain evidence="9 10">DSM 20019</strain>
    </source>
</reference>
<dbReference type="PRINTS" id="PR00368">
    <property type="entry name" value="FADPNR"/>
</dbReference>
<dbReference type="PRINTS" id="PR00411">
    <property type="entry name" value="PNDRDTASEI"/>
</dbReference>
<protein>
    <submittedName>
        <fullName evidence="9">Coenzyme A disulfide reductase LpdA</fullName>
    </submittedName>
</protein>
<comment type="caution">
    <text evidence="9">The sequence shown here is derived from an EMBL/GenBank/DDBJ whole genome shotgun (WGS) entry which is preliminary data.</text>
</comment>
<evidence type="ECO:0000259" key="8">
    <source>
        <dbReference type="PROSITE" id="PS50206"/>
    </source>
</evidence>
<feature type="domain" description="Rhodanese" evidence="8">
    <location>
        <begin position="467"/>
        <end position="548"/>
    </location>
</feature>
<dbReference type="GO" id="GO:0016491">
    <property type="term" value="F:oxidoreductase activity"/>
    <property type="evidence" value="ECO:0007669"/>
    <property type="project" value="UniProtKB-KW"/>
</dbReference>